<dbReference type="PANTHER" id="PTHR33784">
    <property type="entry name" value="OS05G0482100 PROTEIN"/>
    <property type="match status" value="1"/>
</dbReference>
<feature type="domain" description="At2g35280-like TPR" evidence="1">
    <location>
        <begin position="79"/>
        <end position="182"/>
    </location>
</feature>
<organism evidence="2 3">
    <name type="scientific">Abrus precatorius</name>
    <name type="common">Indian licorice</name>
    <name type="synonym">Glycine abrus</name>
    <dbReference type="NCBI Taxonomy" id="3816"/>
    <lineage>
        <taxon>Eukaryota</taxon>
        <taxon>Viridiplantae</taxon>
        <taxon>Streptophyta</taxon>
        <taxon>Embryophyta</taxon>
        <taxon>Tracheophyta</taxon>
        <taxon>Spermatophyta</taxon>
        <taxon>Magnoliopsida</taxon>
        <taxon>eudicotyledons</taxon>
        <taxon>Gunneridae</taxon>
        <taxon>Pentapetalae</taxon>
        <taxon>rosids</taxon>
        <taxon>fabids</taxon>
        <taxon>Fabales</taxon>
        <taxon>Fabaceae</taxon>
        <taxon>Papilionoideae</taxon>
        <taxon>50 kb inversion clade</taxon>
        <taxon>NPAAA clade</taxon>
        <taxon>indigoferoid/millettioid clade</taxon>
        <taxon>Abreae</taxon>
        <taxon>Abrus</taxon>
    </lineage>
</organism>
<keyword evidence="2" id="KW-1185">Reference proteome</keyword>
<reference evidence="3" key="2">
    <citation type="submission" date="2025-08" db="UniProtKB">
        <authorList>
            <consortium name="RefSeq"/>
        </authorList>
    </citation>
    <scope>IDENTIFICATION</scope>
    <source>
        <tissue evidence="3">Young leaves</tissue>
    </source>
</reference>
<reference evidence="2" key="1">
    <citation type="journal article" date="2019" name="Toxins">
        <title>Detection of Abrin-Like and Prepropulchellin-Like Toxin Genes and Transcripts Using Whole Genome Sequencing and Full-Length Transcript Sequencing of Abrus precatorius.</title>
        <authorList>
            <person name="Hovde B.T."/>
            <person name="Daligault H.E."/>
            <person name="Hanschen E.R."/>
            <person name="Kunde Y.A."/>
            <person name="Johnson M.B."/>
            <person name="Starkenburg S.R."/>
            <person name="Johnson S.L."/>
        </authorList>
    </citation>
    <scope>NUCLEOTIDE SEQUENCE [LARGE SCALE GENOMIC DNA]</scope>
</reference>
<dbReference type="AlphaFoldDB" id="A0A8B8KWW3"/>
<dbReference type="PANTHER" id="PTHR33784:SF10">
    <property type="entry name" value="F-BOX PROTEIN"/>
    <property type="match status" value="1"/>
</dbReference>
<name>A0A8B8KWW3_ABRPR</name>
<dbReference type="Pfam" id="PF23310">
    <property type="entry name" value="TPR_27"/>
    <property type="match status" value="1"/>
</dbReference>
<evidence type="ECO:0000259" key="1">
    <source>
        <dbReference type="Pfam" id="PF23310"/>
    </source>
</evidence>
<gene>
    <name evidence="3" type="primary">LOC113859942</name>
</gene>
<accession>A0A8B8KWW3</accession>
<dbReference type="Proteomes" id="UP000694853">
    <property type="component" value="Unplaced"/>
</dbReference>
<sequence>MILSCLMKKTNDKKQGTLKNGSSPATTVKSLPKDLLVEVVARVASHSFTDLQSVKMCCKDFLNASEDNHVLQQVSLDKFPLIQNFLNDEALSFLKRCRESGNLESLFREGTLQFFKYPNEKVGGLEMLKVAAEKGHKGAKYMYGMILLCSKDDGLRKLGLEHMRFLRTSMCIITCRKRVKQFERCMWRYDRVLEPNHSPLCSCKSTCKGWRIKNGGWLLLDDEDDDLDSCEYCRWDHELQFFYELFDVR</sequence>
<evidence type="ECO:0000313" key="3">
    <source>
        <dbReference type="RefSeq" id="XP_027348397.1"/>
    </source>
</evidence>
<protein>
    <submittedName>
        <fullName evidence="3">F-box protein At1g67623</fullName>
    </submittedName>
</protein>
<evidence type="ECO:0000313" key="2">
    <source>
        <dbReference type="Proteomes" id="UP000694853"/>
    </source>
</evidence>
<dbReference type="InterPro" id="IPR040338">
    <property type="entry name" value="At1g67623-like"/>
</dbReference>
<dbReference type="KEGG" id="aprc:113859942"/>
<proteinExistence type="predicted"/>
<dbReference type="GeneID" id="113859942"/>
<dbReference type="InterPro" id="IPR057136">
    <property type="entry name" value="At2g35280_TPR_dom"/>
</dbReference>
<dbReference type="RefSeq" id="XP_027348397.1">
    <property type="nucleotide sequence ID" value="XM_027492596.1"/>
</dbReference>
<dbReference type="OrthoDB" id="1865546at2759"/>